<dbReference type="EMBL" id="JBHRTR010000028">
    <property type="protein sequence ID" value="MFC3228416.1"/>
    <property type="molecule type" value="Genomic_DNA"/>
</dbReference>
<dbReference type="RefSeq" id="WP_379901505.1">
    <property type="nucleotide sequence ID" value="NZ_JBHRTR010000028.1"/>
</dbReference>
<dbReference type="Pfam" id="PF13561">
    <property type="entry name" value="adh_short_C2"/>
    <property type="match status" value="1"/>
</dbReference>
<accession>A0ABV7L189</accession>
<dbReference type="InterPro" id="IPR002347">
    <property type="entry name" value="SDR_fam"/>
</dbReference>
<evidence type="ECO:0000313" key="3">
    <source>
        <dbReference type="EMBL" id="MFC3228416.1"/>
    </source>
</evidence>
<dbReference type="InterPro" id="IPR020904">
    <property type="entry name" value="Sc_DH/Rdtase_CS"/>
</dbReference>
<dbReference type="PANTHER" id="PTHR43669">
    <property type="entry name" value="5-KETO-D-GLUCONATE 5-REDUCTASE"/>
    <property type="match status" value="1"/>
</dbReference>
<dbReference type="SUPFAM" id="SSF51735">
    <property type="entry name" value="NAD(P)-binding Rossmann-fold domains"/>
    <property type="match status" value="1"/>
</dbReference>
<keyword evidence="2 3" id="KW-0560">Oxidoreductase</keyword>
<gene>
    <name evidence="3" type="ORF">ACFOGJ_14325</name>
</gene>
<evidence type="ECO:0000256" key="1">
    <source>
        <dbReference type="ARBA" id="ARBA00006484"/>
    </source>
</evidence>
<reference evidence="4" key="1">
    <citation type="journal article" date="2019" name="Int. J. Syst. Evol. Microbiol.">
        <title>The Global Catalogue of Microorganisms (GCM) 10K type strain sequencing project: providing services to taxonomists for standard genome sequencing and annotation.</title>
        <authorList>
            <consortium name="The Broad Institute Genomics Platform"/>
            <consortium name="The Broad Institute Genome Sequencing Center for Infectious Disease"/>
            <person name="Wu L."/>
            <person name="Ma J."/>
        </authorList>
    </citation>
    <scope>NUCLEOTIDE SEQUENCE [LARGE SCALE GENOMIC DNA]</scope>
    <source>
        <strain evidence="4">KCTC 42964</strain>
    </source>
</reference>
<dbReference type="CDD" id="cd05233">
    <property type="entry name" value="SDR_c"/>
    <property type="match status" value="1"/>
</dbReference>
<protein>
    <submittedName>
        <fullName evidence="3">SDR family NAD(P)-dependent oxidoreductase</fullName>
        <ecNumber evidence="3">1.1.1.-</ecNumber>
    </submittedName>
</protein>
<dbReference type="PRINTS" id="PR00081">
    <property type="entry name" value="GDHRDH"/>
</dbReference>
<dbReference type="GO" id="GO:0016491">
    <property type="term" value="F:oxidoreductase activity"/>
    <property type="evidence" value="ECO:0007669"/>
    <property type="project" value="UniProtKB-KW"/>
</dbReference>
<dbReference type="EC" id="1.1.1.-" evidence="3"/>
<dbReference type="Proteomes" id="UP001595528">
    <property type="component" value="Unassembled WGS sequence"/>
</dbReference>
<name>A0ABV7L189_9PROT</name>
<proteinExistence type="inferred from homology"/>
<dbReference type="PANTHER" id="PTHR43669:SF3">
    <property type="entry name" value="ALCOHOL DEHYDROGENASE, PUTATIVE (AFU_ORTHOLOGUE AFUA_3G03445)-RELATED"/>
    <property type="match status" value="1"/>
</dbReference>
<sequence>MTTDNSAVPDYLQALRLDGRGFVVLGAGQGIGRQAAHALAQAGADLVLVDRDRDRADRIAAEVGGTAVATDVTGRAGMDAVFETVAARLGDSFAGLVDIIGMADNQPIAEASDAVWDWHFDIGLRHAWLAIQAASAGLGERGGSLVFVGSMSGTMSIPKQGIYGAAKAALHHLVACAAVELGPRNIRVNAIAPGFVRTPRLVAALDDDYWSAVGEAIPLGRPAEPEDIAKAILFLASDLSGCTSGAVLPVDGALTRKVAVPPIPVSGPMVQ</sequence>
<dbReference type="PROSITE" id="PS00061">
    <property type="entry name" value="ADH_SHORT"/>
    <property type="match status" value="1"/>
</dbReference>
<organism evidence="3 4">
    <name type="scientific">Marinibaculum pumilum</name>
    <dbReference type="NCBI Taxonomy" id="1766165"/>
    <lineage>
        <taxon>Bacteria</taxon>
        <taxon>Pseudomonadati</taxon>
        <taxon>Pseudomonadota</taxon>
        <taxon>Alphaproteobacteria</taxon>
        <taxon>Rhodospirillales</taxon>
        <taxon>Rhodospirillaceae</taxon>
        <taxon>Marinibaculum</taxon>
    </lineage>
</organism>
<comment type="caution">
    <text evidence="3">The sequence shown here is derived from an EMBL/GenBank/DDBJ whole genome shotgun (WGS) entry which is preliminary data.</text>
</comment>
<evidence type="ECO:0000313" key="4">
    <source>
        <dbReference type="Proteomes" id="UP001595528"/>
    </source>
</evidence>
<dbReference type="InterPro" id="IPR036291">
    <property type="entry name" value="NAD(P)-bd_dom_sf"/>
</dbReference>
<keyword evidence="4" id="KW-1185">Reference proteome</keyword>
<comment type="similarity">
    <text evidence="1">Belongs to the short-chain dehydrogenases/reductases (SDR) family.</text>
</comment>
<evidence type="ECO:0000256" key="2">
    <source>
        <dbReference type="ARBA" id="ARBA00023002"/>
    </source>
</evidence>
<dbReference type="Gene3D" id="3.40.50.720">
    <property type="entry name" value="NAD(P)-binding Rossmann-like Domain"/>
    <property type="match status" value="1"/>
</dbReference>